<dbReference type="Proteomes" id="UP000299084">
    <property type="component" value="Unassembled WGS sequence"/>
</dbReference>
<dbReference type="OrthoDB" id="6363454at2759"/>
<keyword evidence="3" id="KW-0472">Membrane</keyword>
<feature type="transmembrane region" description="Helical" evidence="3">
    <location>
        <begin position="149"/>
        <end position="170"/>
    </location>
</feature>
<dbReference type="EMBL" id="JWIN03000012">
    <property type="protein sequence ID" value="KAB1269866.1"/>
    <property type="molecule type" value="Genomic_DNA"/>
</dbReference>
<dbReference type="GO" id="GO:0042157">
    <property type="term" value="P:lipoprotein metabolic process"/>
    <property type="evidence" value="ECO:0007669"/>
    <property type="project" value="InterPro"/>
</dbReference>
<reference evidence="4 5" key="2">
    <citation type="journal article" date="2019" name="Mol. Ecol. Resour.">
        <title>Improving Illumina assemblies with Hi-C and long reads: an example with the North African dromedary.</title>
        <authorList>
            <person name="Elbers J.P."/>
            <person name="Rogers M.F."/>
            <person name="Perelman P.L."/>
            <person name="Proskuryakova A.A."/>
            <person name="Serdyukova N.A."/>
            <person name="Johnson W.E."/>
            <person name="Horin P."/>
            <person name="Corander J."/>
            <person name="Murphy D."/>
            <person name="Burger P.A."/>
        </authorList>
    </citation>
    <scope>NUCLEOTIDE SEQUENCE [LARGE SCALE GENOMIC DNA]</scope>
    <source>
        <strain evidence="4">Drom800</strain>
        <tissue evidence="4">Blood</tissue>
    </source>
</reference>
<dbReference type="AlphaFoldDB" id="A0A5N4DFM4"/>
<dbReference type="PANTHER" id="PTHR14096:SF27">
    <property type="entry name" value="APOLIPOPROTEIN L2"/>
    <property type="match status" value="1"/>
</dbReference>
<dbReference type="Pfam" id="PF05461">
    <property type="entry name" value="ApoL"/>
    <property type="match status" value="1"/>
</dbReference>
<proteinExistence type="inferred from homology"/>
<dbReference type="InterPro" id="IPR008405">
    <property type="entry name" value="ApoL"/>
</dbReference>
<sequence>MTSETSRDYPDPESFFEAVVESLRDILSREELSHLLTEVLNRFVAEGNLSREEADALREYLNELKADLALSDRDMLLREQLSKKRFLKRFPRVKRKLEESIRKLHALADKVDKDHRDCTIYKVAATSAGAASGLLTIAGLALAPATAGVSLALSATALGLGATAAVTSVATSVKEHKSMSLAEIMAHPLMSSAIHKWKVVKEILLHNMPQIVSTEEKLTEAVQRIEMNICAIKLVNANPGFGEDLFRFLTTGQISYQSGKRLQEVLKGTGLAMAKGARVLAVASAGSLLVMDVGYLVKEAMHLHEGAKAEFSEQLRQRARELEKRLEELTGSYESLQQGLCSTPAPHSGPGSRGPCGAKKQR</sequence>
<comment type="caution">
    <text evidence="4">The sequence shown here is derived from an EMBL/GenBank/DDBJ whole genome shotgun (WGS) entry which is preliminary data.</text>
</comment>
<evidence type="ECO:0000256" key="1">
    <source>
        <dbReference type="ARBA" id="ARBA00010090"/>
    </source>
</evidence>
<evidence type="ECO:0000256" key="2">
    <source>
        <dbReference type="SAM" id="MobiDB-lite"/>
    </source>
</evidence>
<dbReference type="GO" id="GO:0006869">
    <property type="term" value="P:lipid transport"/>
    <property type="evidence" value="ECO:0007669"/>
    <property type="project" value="InterPro"/>
</dbReference>
<evidence type="ECO:0000313" key="5">
    <source>
        <dbReference type="Proteomes" id="UP000299084"/>
    </source>
</evidence>
<dbReference type="STRING" id="9838.ENSCDRP00005030042"/>
<accession>A0A5N4DFM4</accession>
<comment type="similarity">
    <text evidence="1">Belongs to the apolipoprotein L family.</text>
</comment>
<reference evidence="4" key="1">
    <citation type="submission" date="2014-12" db="EMBL/GenBank/DDBJ databases">
        <authorList>
            <person name="Fitak R."/>
            <person name="Mohandesan E."/>
            <person name="Burger P.A."/>
            <person name="Jukka C."/>
        </authorList>
    </citation>
    <scope>NUCLEOTIDE SEQUENCE</scope>
    <source>
        <strain evidence="4">Drom800</strain>
        <tissue evidence="4">Blood</tissue>
    </source>
</reference>
<keyword evidence="5" id="KW-1185">Reference proteome</keyword>
<gene>
    <name evidence="4" type="ORF">Cadr_000017373</name>
</gene>
<evidence type="ECO:0000313" key="4">
    <source>
        <dbReference type="EMBL" id="KAB1269866.1"/>
    </source>
</evidence>
<dbReference type="GO" id="GO:0008289">
    <property type="term" value="F:lipid binding"/>
    <property type="evidence" value="ECO:0007669"/>
    <property type="project" value="InterPro"/>
</dbReference>
<keyword evidence="4" id="KW-0449">Lipoprotein</keyword>
<dbReference type="GO" id="GO:0016020">
    <property type="term" value="C:membrane"/>
    <property type="evidence" value="ECO:0007669"/>
    <property type="project" value="TreeGrafter"/>
</dbReference>
<dbReference type="PANTHER" id="PTHR14096">
    <property type="entry name" value="APOLIPOPROTEIN L"/>
    <property type="match status" value="1"/>
</dbReference>
<protein>
    <submittedName>
        <fullName evidence="4">Apolipoprotein L3</fullName>
    </submittedName>
</protein>
<keyword evidence="3" id="KW-0812">Transmembrane</keyword>
<feature type="transmembrane region" description="Helical" evidence="3">
    <location>
        <begin position="120"/>
        <end position="143"/>
    </location>
</feature>
<keyword evidence="3" id="KW-1133">Transmembrane helix</keyword>
<dbReference type="EMBL" id="JWIN03000012">
    <property type="protein sequence ID" value="KAB1269867.1"/>
    <property type="molecule type" value="Genomic_DNA"/>
</dbReference>
<name>A0A5N4DFM4_CAMDR</name>
<feature type="region of interest" description="Disordered" evidence="2">
    <location>
        <begin position="337"/>
        <end position="362"/>
    </location>
</feature>
<evidence type="ECO:0000256" key="3">
    <source>
        <dbReference type="SAM" id="Phobius"/>
    </source>
</evidence>
<dbReference type="GO" id="GO:0005576">
    <property type="term" value="C:extracellular region"/>
    <property type="evidence" value="ECO:0007669"/>
    <property type="project" value="InterPro"/>
</dbReference>
<organism evidence="4 5">
    <name type="scientific">Camelus dromedarius</name>
    <name type="common">Dromedary</name>
    <name type="synonym">Arabian camel</name>
    <dbReference type="NCBI Taxonomy" id="9838"/>
    <lineage>
        <taxon>Eukaryota</taxon>
        <taxon>Metazoa</taxon>
        <taxon>Chordata</taxon>
        <taxon>Craniata</taxon>
        <taxon>Vertebrata</taxon>
        <taxon>Euteleostomi</taxon>
        <taxon>Mammalia</taxon>
        <taxon>Eutheria</taxon>
        <taxon>Laurasiatheria</taxon>
        <taxon>Artiodactyla</taxon>
        <taxon>Tylopoda</taxon>
        <taxon>Camelidae</taxon>
        <taxon>Camelus</taxon>
    </lineage>
</organism>